<keyword evidence="12" id="KW-1185">Reference proteome</keyword>
<protein>
    <submittedName>
        <fullName evidence="11">Uncharacterized protein</fullName>
    </submittedName>
</protein>
<sequence>MPFKIAMMSMSLLTLWLPSGKYLFDHKKSYLAYIFAYLWDIIAVYALFNTTLVVDTLFSWFAHNICAHFRILNWRFKCAGLRISSGLESDDKFHDILTNCISYHQNLIKIMKEFNNLFRMVVFVKFAISCIQLAFLAFQFARGGDLVGQVFHLFFLLSVSSQLMLYCYGGQRIQNESLSVADGIYQSFRWQELSVRHKKLLLIPLIRSQRRCSLTGIFFVADLPLFLWVF</sequence>
<evidence type="ECO:0000256" key="7">
    <source>
        <dbReference type="ARBA" id="ARBA00023136"/>
    </source>
</evidence>
<feature type="transmembrane region" description="Helical" evidence="10">
    <location>
        <begin position="150"/>
        <end position="169"/>
    </location>
</feature>
<evidence type="ECO:0000256" key="6">
    <source>
        <dbReference type="ARBA" id="ARBA00022989"/>
    </source>
</evidence>
<dbReference type="PANTHER" id="PTHR21137:SF43">
    <property type="entry name" value="ODORANT RECEPTOR 47A-RELATED"/>
    <property type="match status" value="1"/>
</dbReference>
<dbReference type="Pfam" id="PF02949">
    <property type="entry name" value="7tm_6"/>
    <property type="match status" value="1"/>
</dbReference>
<keyword evidence="6 10" id="KW-1133">Transmembrane helix</keyword>
<feature type="transmembrane region" description="Helical" evidence="10">
    <location>
        <begin position="117"/>
        <end position="138"/>
    </location>
</feature>
<organism evidence="11 12">
    <name type="scientific">Stomoxys calcitrans</name>
    <name type="common">Stable fly</name>
    <name type="synonym">Conops calcitrans</name>
    <dbReference type="NCBI Taxonomy" id="35570"/>
    <lineage>
        <taxon>Eukaryota</taxon>
        <taxon>Metazoa</taxon>
        <taxon>Ecdysozoa</taxon>
        <taxon>Arthropoda</taxon>
        <taxon>Hexapoda</taxon>
        <taxon>Insecta</taxon>
        <taxon>Pterygota</taxon>
        <taxon>Neoptera</taxon>
        <taxon>Endopterygota</taxon>
        <taxon>Diptera</taxon>
        <taxon>Brachycera</taxon>
        <taxon>Muscomorpha</taxon>
        <taxon>Muscoidea</taxon>
        <taxon>Muscidae</taxon>
        <taxon>Stomoxys</taxon>
    </lineage>
</organism>
<keyword evidence="3" id="KW-0716">Sensory transduction</keyword>
<evidence type="ECO:0000256" key="5">
    <source>
        <dbReference type="ARBA" id="ARBA00022725"/>
    </source>
</evidence>
<dbReference type="AlphaFoldDB" id="A0A1I8NRB7"/>
<keyword evidence="9" id="KW-0807">Transducer</keyword>
<reference evidence="11" key="1">
    <citation type="submission" date="2020-05" db="UniProtKB">
        <authorList>
            <consortium name="EnsemblMetazoa"/>
        </authorList>
    </citation>
    <scope>IDENTIFICATION</scope>
    <source>
        <strain evidence="11">USDA</strain>
    </source>
</reference>
<dbReference type="EnsemblMetazoa" id="SCAU001358-RA">
    <property type="protein sequence ID" value="SCAU001358-PA"/>
    <property type="gene ID" value="SCAU001358"/>
</dbReference>
<evidence type="ECO:0000256" key="3">
    <source>
        <dbReference type="ARBA" id="ARBA00022606"/>
    </source>
</evidence>
<evidence type="ECO:0000256" key="10">
    <source>
        <dbReference type="SAM" id="Phobius"/>
    </source>
</evidence>
<keyword evidence="2" id="KW-1003">Cell membrane</keyword>
<dbReference type="GO" id="GO:0007165">
    <property type="term" value="P:signal transduction"/>
    <property type="evidence" value="ECO:0007669"/>
    <property type="project" value="UniProtKB-KW"/>
</dbReference>
<evidence type="ECO:0000256" key="2">
    <source>
        <dbReference type="ARBA" id="ARBA00022475"/>
    </source>
</evidence>
<dbReference type="InterPro" id="IPR004117">
    <property type="entry name" value="7tm6_olfct_rcpt"/>
</dbReference>
<evidence type="ECO:0000256" key="4">
    <source>
        <dbReference type="ARBA" id="ARBA00022692"/>
    </source>
</evidence>
<evidence type="ECO:0000256" key="1">
    <source>
        <dbReference type="ARBA" id="ARBA00004651"/>
    </source>
</evidence>
<evidence type="ECO:0000256" key="8">
    <source>
        <dbReference type="ARBA" id="ARBA00023170"/>
    </source>
</evidence>
<keyword evidence="5" id="KW-0552">Olfaction</keyword>
<comment type="subcellular location">
    <subcellularLocation>
        <location evidence="1">Cell membrane</location>
        <topology evidence="1">Multi-pass membrane protein</topology>
    </subcellularLocation>
</comment>
<keyword evidence="7 10" id="KW-0472">Membrane</keyword>
<dbReference type="Proteomes" id="UP000095300">
    <property type="component" value="Unassembled WGS sequence"/>
</dbReference>
<keyword evidence="4 10" id="KW-0812">Transmembrane</keyword>
<proteinExistence type="predicted"/>
<keyword evidence="8" id="KW-0675">Receptor</keyword>
<dbReference type="PANTHER" id="PTHR21137">
    <property type="entry name" value="ODORANT RECEPTOR"/>
    <property type="match status" value="1"/>
</dbReference>
<evidence type="ECO:0000313" key="11">
    <source>
        <dbReference type="EnsemblMetazoa" id="SCAU001358-PA"/>
    </source>
</evidence>
<dbReference type="GO" id="GO:0004984">
    <property type="term" value="F:olfactory receptor activity"/>
    <property type="evidence" value="ECO:0007669"/>
    <property type="project" value="InterPro"/>
</dbReference>
<dbReference type="VEuPathDB" id="VectorBase:SCAU001358"/>
<accession>A0A1I8NRB7</accession>
<name>A0A1I8NRB7_STOCA</name>
<feature type="transmembrane region" description="Helical" evidence="10">
    <location>
        <begin position="30"/>
        <end position="48"/>
    </location>
</feature>
<evidence type="ECO:0000256" key="9">
    <source>
        <dbReference type="ARBA" id="ARBA00023224"/>
    </source>
</evidence>
<dbReference type="GO" id="GO:0005549">
    <property type="term" value="F:odorant binding"/>
    <property type="evidence" value="ECO:0007669"/>
    <property type="project" value="InterPro"/>
</dbReference>
<dbReference type="GO" id="GO:0005886">
    <property type="term" value="C:plasma membrane"/>
    <property type="evidence" value="ECO:0007669"/>
    <property type="project" value="UniProtKB-SubCell"/>
</dbReference>
<evidence type="ECO:0000313" key="12">
    <source>
        <dbReference type="Proteomes" id="UP000095300"/>
    </source>
</evidence>